<dbReference type="InterPro" id="IPR050214">
    <property type="entry name" value="Cys_Synth/Cystath_Beta-Synth"/>
</dbReference>
<dbReference type="SUPFAM" id="SSF53686">
    <property type="entry name" value="Tryptophan synthase beta subunit-like PLP-dependent enzymes"/>
    <property type="match status" value="1"/>
</dbReference>
<dbReference type="AlphaFoldDB" id="A0A0F7PAL6"/>
<sequence length="306" mass="31485">MKVAESVTDLVGGTPLVALDAVGANVYGKVESFNPNGSIKDRIALAMIERAEARGEITAETTVVEPTSGNTGIGLASTCAAKDYDLVLTMPASMSEERRAMLQALGARLVLTPADEGMNGAIDRAEAILENADDAYMPQQFQNPANPAIHRETTGPEIQAATDGEVDVVVAGVGTGGTITGIARYFDEDAPNDVTMVAVEPAASAVISGGEPGSHGIEGIGAGFVPDILDVDRLDDIVQVTDEDAKAAARELAAEAGILVGISSGAAVHAASVLQSRAAYEDDTIVVVLPDTGERYLSTDLFASET</sequence>
<evidence type="ECO:0000256" key="6">
    <source>
        <dbReference type="ARBA" id="ARBA00023192"/>
    </source>
</evidence>
<dbReference type="InterPro" id="IPR036052">
    <property type="entry name" value="TrpB-like_PALP_sf"/>
</dbReference>
<dbReference type="Gene3D" id="3.40.50.1100">
    <property type="match status" value="2"/>
</dbReference>
<dbReference type="GO" id="GO:0006535">
    <property type="term" value="P:cysteine biosynthetic process from serine"/>
    <property type="evidence" value="ECO:0007669"/>
    <property type="project" value="InterPro"/>
</dbReference>
<evidence type="ECO:0000256" key="4">
    <source>
        <dbReference type="ARBA" id="ARBA00022679"/>
    </source>
</evidence>
<comment type="cofactor">
    <cofactor evidence="1">
        <name>pyridoxal 5'-phosphate</name>
        <dbReference type="ChEBI" id="CHEBI:597326"/>
    </cofactor>
</comment>
<keyword evidence="5" id="KW-0663">Pyridoxal phosphate</keyword>
<dbReference type="Pfam" id="PF00291">
    <property type="entry name" value="PALP"/>
    <property type="match status" value="1"/>
</dbReference>
<dbReference type="InterPro" id="IPR005856">
    <property type="entry name" value="Cys_synth"/>
</dbReference>
<keyword evidence="3" id="KW-0028">Amino-acid biosynthesis</keyword>
<dbReference type="GeneID" id="26010625"/>
<evidence type="ECO:0000313" key="8">
    <source>
        <dbReference type="EMBL" id="AKH97777.1"/>
    </source>
</evidence>
<dbReference type="KEGG" id="hsf:HLASA_1279"/>
<dbReference type="InterPro" id="IPR005859">
    <property type="entry name" value="CysK"/>
</dbReference>
<evidence type="ECO:0000256" key="2">
    <source>
        <dbReference type="ARBA" id="ARBA00007103"/>
    </source>
</evidence>
<reference evidence="9 10" key="3">
    <citation type="journal article" date="2016" name="Stand. Genomic Sci.">
        <title>Complete genome sequence of 'Halanaeroarchaeum sulfurireducens' M27-SA2, a sulfur-reducing and acetate-oxidizing haloarchaeon from the deep-sea hypersaline anoxic lake Medee.</title>
        <authorList>
            <person name="Messina E."/>
            <person name="Sorokin D.Y."/>
            <person name="Kublanov I.V."/>
            <person name="Toshchakov S."/>
            <person name="Lopatina A."/>
            <person name="Arcadi E."/>
            <person name="Smedile F."/>
            <person name="La Spada G."/>
            <person name="La Cono V."/>
            <person name="Yakimov M.M."/>
        </authorList>
    </citation>
    <scope>NUCLEOTIDE SEQUENCE [LARGE SCALE GENOMIC DNA]</scope>
    <source>
        <strain evidence="9 10">M27-SA2</strain>
    </source>
</reference>
<gene>
    <name evidence="8" type="primary">cysK</name>
    <name evidence="9" type="ORF">HLASA_1279</name>
    <name evidence="8" type="ORF">HLASF_1291</name>
</gene>
<evidence type="ECO:0000313" key="10">
    <source>
        <dbReference type="Proteomes" id="UP000060390"/>
    </source>
</evidence>
<dbReference type="EMBL" id="CP008874">
    <property type="protein sequence ID" value="AKH97777.1"/>
    <property type="molecule type" value="Genomic_DNA"/>
</dbReference>
<name>A0A0F7PAL6_9EURY</name>
<evidence type="ECO:0000313" key="11">
    <source>
        <dbReference type="Proteomes" id="UP000069906"/>
    </source>
</evidence>
<comment type="similarity">
    <text evidence="2">Belongs to the cysteine synthase/cystathionine beta-synthase family.</text>
</comment>
<dbReference type="PATRIC" id="fig|1604004.4.peg.1355"/>
<dbReference type="NCBIfam" id="TIGR01136">
    <property type="entry name" value="cysKM"/>
    <property type="match status" value="1"/>
</dbReference>
<dbReference type="PANTHER" id="PTHR10314">
    <property type="entry name" value="CYSTATHIONINE BETA-SYNTHASE"/>
    <property type="match status" value="1"/>
</dbReference>
<dbReference type="KEGG" id="hsu:HLASF_1291"/>
<evidence type="ECO:0000259" key="7">
    <source>
        <dbReference type="Pfam" id="PF00291"/>
    </source>
</evidence>
<proteinExistence type="inferred from homology"/>
<dbReference type="InterPro" id="IPR001926">
    <property type="entry name" value="TrpB-like_PALP"/>
</dbReference>
<dbReference type="RefSeq" id="WP_050048495.1">
    <property type="nucleotide sequence ID" value="NZ_CP008874.1"/>
</dbReference>
<organism evidence="8 11">
    <name type="scientific">Halanaeroarchaeum sulfurireducens</name>
    <dbReference type="NCBI Taxonomy" id="1604004"/>
    <lineage>
        <taxon>Archaea</taxon>
        <taxon>Methanobacteriati</taxon>
        <taxon>Methanobacteriota</taxon>
        <taxon>Stenosarchaea group</taxon>
        <taxon>Halobacteria</taxon>
        <taxon>Halobacteriales</taxon>
        <taxon>Halobacteriaceae</taxon>
        <taxon>Halanaeroarchaeum</taxon>
    </lineage>
</organism>
<dbReference type="FunFam" id="3.40.50.1100:FF:000006">
    <property type="entry name" value="Cysteine synthase"/>
    <property type="match status" value="1"/>
</dbReference>
<reference evidence="10" key="2">
    <citation type="submission" date="2015-05" db="EMBL/GenBank/DDBJ databases">
        <title>Complete genome sequence of Halanaeroarchaeum sulfurireducens type strain M27-SA2, a sulfate-reducer haloarchaeon from marine anoxic lake Medee.</title>
        <authorList>
            <person name="Messina E."/>
            <person name="Kublanov I.V."/>
            <person name="Toshchakov S."/>
            <person name="Arcadi E."/>
            <person name="La Spada G."/>
            <person name="La Cono V."/>
            <person name="Yakimov M.M."/>
        </authorList>
    </citation>
    <scope>NUCLEOTIDE SEQUENCE [LARGE SCALE GENOMIC DNA]</scope>
    <source>
        <strain evidence="10">M27-SA2</strain>
    </source>
</reference>
<keyword evidence="11" id="KW-1185">Reference proteome</keyword>
<reference evidence="8 11" key="1">
    <citation type="journal article" date="2015" name="ISME J.">
        <title>Elemental sulfur and acetate can support life of a novel strictly anaerobic haloarchaeon.</title>
        <authorList>
            <person name="Sorokin D.Y."/>
            <person name="Kublanov I.V."/>
            <person name="Gavrilov S.N."/>
            <person name="Rojo D."/>
            <person name="Roman P."/>
            <person name="Golyshin P.N."/>
            <person name="Slepak V.Z."/>
            <person name="Smedile F."/>
            <person name="Ferrer M."/>
            <person name="Messina E."/>
            <person name="La Cono V."/>
            <person name="Yakimov M.M."/>
        </authorList>
    </citation>
    <scope>NUCLEOTIDE SEQUENCE [LARGE SCALE GENOMIC DNA]</scope>
    <source>
        <strain evidence="8 11">HSR2</strain>
    </source>
</reference>
<evidence type="ECO:0000313" key="9">
    <source>
        <dbReference type="EMBL" id="ALG82172.1"/>
    </source>
</evidence>
<keyword evidence="6" id="KW-0198">Cysteine biosynthesis</keyword>
<dbReference type="Proteomes" id="UP000069906">
    <property type="component" value="Chromosome"/>
</dbReference>
<evidence type="ECO:0000256" key="3">
    <source>
        <dbReference type="ARBA" id="ARBA00022605"/>
    </source>
</evidence>
<accession>A0A0F7PAL6</accession>
<feature type="domain" description="Tryptophan synthase beta chain-like PALP" evidence="7">
    <location>
        <begin position="7"/>
        <end position="291"/>
    </location>
</feature>
<evidence type="ECO:0000256" key="1">
    <source>
        <dbReference type="ARBA" id="ARBA00001933"/>
    </source>
</evidence>
<dbReference type="CDD" id="cd01561">
    <property type="entry name" value="CBS_like"/>
    <property type="match status" value="1"/>
</dbReference>
<dbReference type="GO" id="GO:0004124">
    <property type="term" value="F:cysteine synthase activity"/>
    <property type="evidence" value="ECO:0007669"/>
    <property type="project" value="UniProtKB-EC"/>
</dbReference>
<dbReference type="STRING" id="1604004.HLASA_1279"/>
<dbReference type="EC" id="2.5.1.47" evidence="8"/>
<dbReference type="EMBL" id="CP011564">
    <property type="protein sequence ID" value="ALG82172.1"/>
    <property type="molecule type" value="Genomic_DNA"/>
</dbReference>
<dbReference type="Proteomes" id="UP000060390">
    <property type="component" value="Chromosome"/>
</dbReference>
<evidence type="ECO:0000256" key="5">
    <source>
        <dbReference type="ARBA" id="ARBA00022898"/>
    </source>
</evidence>
<keyword evidence="4 8" id="KW-0808">Transferase</keyword>
<protein>
    <submittedName>
        <fullName evidence="8">Cysteine synthase</fullName>
        <ecNumber evidence="8">2.5.1.47</ecNumber>
    </submittedName>
</protein>
<dbReference type="OrthoDB" id="10138at2157"/>
<dbReference type="HOGENOM" id="CLU_021018_1_0_2"/>
<dbReference type="NCBIfam" id="TIGR01139">
    <property type="entry name" value="cysK"/>
    <property type="match status" value="1"/>
</dbReference>